<dbReference type="PROSITE" id="PS00028">
    <property type="entry name" value="ZINC_FINGER_C2H2_1"/>
    <property type="match status" value="4"/>
</dbReference>
<evidence type="ECO:0000256" key="8">
    <source>
        <dbReference type="SAM" id="MobiDB-lite"/>
    </source>
</evidence>
<protein>
    <recommendedName>
        <fullName evidence="9">C2H2-type domain-containing protein</fullName>
    </recommendedName>
</protein>
<evidence type="ECO:0000313" key="11">
    <source>
        <dbReference type="Proteomes" id="UP001187531"/>
    </source>
</evidence>
<keyword evidence="4" id="KW-0862">Zinc</keyword>
<reference evidence="10" key="1">
    <citation type="submission" date="2023-07" db="EMBL/GenBank/DDBJ databases">
        <title>Chromosome-level genome assembly of Artemia franciscana.</title>
        <authorList>
            <person name="Jo E."/>
        </authorList>
    </citation>
    <scope>NUCLEOTIDE SEQUENCE</scope>
    <source>
        <tissue evidence="10">Whole body</tissue>
    </source>
</reference>
<feature type="region of interest" description="Disordered" evidence="8">
    <location>
        <begin position="120"/>
        <end position="146"/>
    </location>
</feature>
<proteinExistence type="inferred from homology"/>
<dbReference type="InterPro" id="IPR057618">
    <property type="entry name" value="Znf_POGZ/Z280C-D-like"/>
</dbReference>
<dbReference type="PROSITE" id="PS50157">
    <property type="entry name" value="ZINC_FINGER_C2H2_2"/>
    <property type="match status" value="3"/>
</dbReference>
<dbReference type="SMART" id="SM00355">
    <property type="entry name" value="ZnF_C2H2"/>
    <property type="match status" value="7"/>
</dbReference>
<feature type="domain" description="C2H2-type" evidence="9">
    <location>
        <begin position="795"/>
        <end position="823"/>
    </location>
</feature>
<evidence type="ECO:0000256" key="6">
    <source>
        <dbReference type="ARBA" id="ARBA00037948"/>
    </source>
</evidence>
<dbReference type="EMBL" id="JAVRJZ010000021">
    <property type="protein sequence ID" value="KAK2705317.1"/>
    <property type="molecule type" value="Genomic_DNA"/>
</dbReference>
<dbReference type="Proteomes" id="UP001187531">
    <property type="component" value="Unassembled WGS sequence"/>
</dbReference>
<dbReference type="GO" id="GO:0000978">
    <property type="term" value="F:RNA polymerase II cis-regulatory region sequence-specific DNA binding"/>
    <property type="evidence" value="ECO:0007669"/>
    <property type="project" value="TreeGrafter"/>
</dbReference>
<evidence type="ECO:0000256" key="7">
    <source>
        <dbReference type="PROSITE-ProRule" id="PRU00042"/>
    </source>
</evidence>
<feature type="compositionally biased region" description="Acidic residues" evidence="8">
    <location>
        <begin position="1114"/>
        <end position="1123"/>
    </location>
</feature>
<keyword evidence="1" id="KW-0479">Metal-binding</keyword>
<feature type="domain" description="C2H2-type" evidence="9">
    <location>
        <begin position="757"/>
        <end position="786"/>
    </location>
</feature>
<accession>A0AA88HAM7</accession>
<dbReference type="InterPro" id="IPR050527">
    <property type="entry name" value="Snail/Krueppel_Znf"/>
</dbReference>
<gene>
    <name evidence="10" type="ORF">QYM36_017380</name>
</gene>
<evidence type="ECO:0000259" key="9">
    <source>
        <dbReference type="PROSITE" id="PS50157"/>
    </source>
</evidence>
<keyword evidence="11" id="KW-1185">Reference proteome</keyword>
<evidence type="ECO:0000256" key="1">
    <source>
        <dbReference type="ARBA" id="ARBA00022723"/>
    </source>
</evidence>
<feature type="compositionally biased region" description="Acidic residues" evidence="8">
    <location>
        <begin position="1180"/>
        <end position="1191"/>
    </location>
</feature>
<feature type="compositionally biased region" description="Polar residues" evidence="8">
    <location>
        <begin position="120"/>
        <end position="134"/>
    </location>
</feature>
<evidence type="ECO:0000313" key="10">
    <source>
        <dbReference type="EMBL" id="KAK2705318.1"/>
    </source>
</evidence>
<evidence type="ECO:0000256" key="3">
    <source>
        <dbReference type="ARBA" id="ARBA00022771"/>
    </source>
</evidence>
<dbReference type="GO" id="GO:0008270">
    <property type="term" value="F:zinc ion binding"/>
    <property type="evidence" value="ECO:0007669"/>
    <property type="project" value="UniProtKB-KW"/>
</dbReference>
<comment type="caution">
    <text evidence="10">The sequence shown here is derived from an EMBL/GenBank/DDBJ whole genome shotgun (WGS) entry which is preliminary data.</text>
</comment>
<dbReference type="InterPro" id="IPR013087">
    <property type="entry name" value="Znf_C2H2_type"/>
</dbReference>
<feature type="region of interest" description="Disordered" evidence="8">
    <location>
        <begin position="1135"/>
        <end position="1191"/>
    </location>
</feature>
<dbReference type="Pfam" id="PF25429">
    <property type="entry name" value="zf-POGZ"/>
    <property type="match status" value="1"/>
</dbReference>
<keyword evidence="5" id="KW-0539">Nucleus</keyword>
<dbReference type="PANTHER" id="PTHR24388:SF90">
    <property type="entry name" value="C2H2-TYPE DOMAIN-CONTAINING PROTEIN"/>
    <property type="match status" value="1"/>
</dbReference>
<dbReference type="Gene3D" id="3.30.160.60">
    <property type="entry name" value="Classic Zinc Finger"/>
    <property type="match status" value="3"/>
</dbReference>
<dbReference type="EMBL" id="JAVRJZ010000021">
    <property type="protein sequence ID" value="KAK2705316.1"/>
    <property type="molecule type" value="Genomic_DNA"/>
</dbReference>
<keyword evidence="3 7" id="KW-0863">Zinc-finger</keyword>
<dbReference type="EMBL" id="JAVRJZ010000021">
    <property type="protein sequence ID" value="KAK2705318.1"/>
    <property type="molecule type" value="Genomic_DNA"/>
</dbReference>
<comment type="similarity">
    <text evidence="6">Belongs to the snail C2H2-type zinc-finger protein family.</text>
</comment>
<sequence>MIVDDIHLCTSSGNMVVKAMNLECQAEELSAAQLEGYRKELLLYEASQKEIEDILHSAANDYSAVQLQYDLDMHGSVQYKSIITVSTDGMLSGETLKQISSASIHTLDFTSPVQVPTLRSAQEASIKPTRTSRQAAKRKTSTPPVATTPVINIASRAISPIMKPQQGNVVKVNQQTVTTSPATPTKKSTERSSMPISCKSLFKNKALGVPEMPVGTPIGIIGNPRPIKPTTSRNKAQQAAALANSPLPSTMAKSADFTMKNAPVSAQPATSKISTTSPSISSVNVVDDDDEIEVLESKIPAPGKAANSKGAKNESRLFPSLSVTVRPLNYDTPNNAQQARKALDVYLKNKLQLGTAEFAEWLMQEGLIRTTQYCPYHCTTDSSAVPLKLGKASDDGKFPHSGGYVWIGDCCPNSFMAIFNGSIFGGSPHPPATLIKLIYHWCCYTPVANVVKWVNVDHHYLKSFHTLMRSVCTFAVTNDYEQFGTKNGSVEVGIISLGTSSLDGKKKEVRVEVLGVLDQRTKRIRMRAVEPDSSAKKFSKILEPLQQWVHLGAKIYTDFTVERAALNTLGFSKVFQKNPTNVSLLDTQSNATCMDFLKKNIPKIFQTTLSLLSTNMIQQFLDELSWREEWGRNSHQCFKNIIRDIRTLTLADNVDPILTRLARVAANPTGSWAATINAPTATPKRIILSKNQSEAAAVSVNSTPIKQVPTRKRNVDYSAPGPASVKRARTQEMHHLKYFGKCLGKAINIQKTSGFCFQCPISGCPKNFSDNLSFGKHLFSHVDSRVQFSELSDHLQCKYCFKTFGTPYAMQSHVTSQHTDNSKKRMCMICEEDFKEASQLLEHLQNKHSPFEMPYVCEICSYKTSSQRDIVDHFHKDHGGSPFIMCHLCLKTFNVVGEKNAHRMNYIYHMKEHQKPSVARKYSCQKCTLVFLNNVKLTDHQKWHEKIKNPLDVHTFIPFTAEYYPVMDELVKLVAKKQNPDGNSIVAKKFGSLCVKSKDASTSCFECKQPLLDEGHFNSYLYCAHCRFATCCMYAMNAHAALAHGPSAILKEAPESVFKLKQVMYCVCGFQANNGNILERHLNDCGKNKCYTSKQAAGKASQMEKSASFPPLVDLDDGGEEKDADETWMKAIMASSLQKKDQQPVQPAEETEENGGQNMLRMLGLQPKGKANTEKKTEESLGEEAEIVVFD</sequence>
<dbReference type="AlphaFoldDB" id="A0AA88HAM7"/>
<feature type="region of interest" description="Disordered" evidence="8">
    <location>
        <begin position="1101"/>
        <end position="1123"/>
    </location>
</feature>
<keyword evidence="2" id="KW-0677">Repeat</keyword>
<organism evidence="10 11">
    <name type="scientific">Artemia franciscana</name>
    <name type="common">Brine shrimp</name>
    <name type="synonym">Artemia sanfranciscana</name>
    <dbReference type="NCBI Taxonomy" id="6661"/>
    <lineage>
        <taxon>Eukaryota</taxon>
        <taxon>Metazoa</taxon>
        <taxon>Ecdysozoa</taxon>
        <taxon>Arthropoda</taxon>
        <taxon>Crustacea</taxon>
        <taxon>Branchiopoda</taxon>
        <taxon>Anostraca</taxon>
        <taxon>Artemiidae</taxon>
        <taxon>Artemia</taxon>
    </lineage>
</organism>
<dbReference type="GO" id="GO:0000981">
    <property type="term" value="F:DNA-binding transcription factor activity, RNA polymerase II-specific"/>
    <property type="evidence" value="ECO:0007669"/>
    <property type="project" value="TreeGrafter"/>
</dbReference>
<evidence type="ECO:0000256" key="2">
    <source>
        <dbReference type="ARBA" id="ARBA00022737"/>
    </source>
</evidence>
<feature type="domain" description="C2H2-type" evidence="9">
    <location>
        <begin position="922"/>
        <end position="949"/>
    </location>
</feature>
<name>A0AA88HAM7_ARTSF</name>
<evidence type="ECO:0000256" key="5">
    <source>
        <dbReference type="ARBA" id="ARBA00023242"/>
    </source>
</evidence>
<dbReference type="PANTHER" id="PTHR24388">
    <property type="entry name" value="ZINC FINGER PROTEIN"/>
    <property type="match status" value="1"/>
</dbReference>
<evidence type="ECO:0000256" key="4">
    <source>
        <dbReference type="ARBA" id="ARBA00022833"/>
    </source>
</evidence>